<reference evidence="4 7" key="2">
    <citation type="submission" date="2016-10" db="EMBL/GenBank/DDBJ databases">
        <title>Hydorgenophaga sp. LPB0072 isolated from gastropod.</title>
        <authorList>
            <person name="Kim E."/>
            <person name="Yi H."/>
        </authorList>
    </citation>
    <scope>NUCLEOTIDE SEQUENCE [LARGE SCALE GENOMIC DNA]</scope>
    <source>
        <strain evidence="4 7">LPB0072</strain>
    </source>
</reference>
<dbReference type="GO" id="GO:0016787">
    <property type="term" value="F:hydrolase activity"/>
    <property type="evidence" value="ECO:0007669"/>
    <property type="project" value="UniProtKB-KW"/>
</dbReference>
<dbReference type="InterPro" id="IPR036866">
    <property type="entry name" value="RibonucZ/Hydroxyglut_hydro"/>
</dbReference>
<dbReference type="Gene3D" id="3.60.15.10">
    <property type="entry name" value="Ribonuclease Z/Hydroxyacylglutathione hydrolase-like"/>
    <property type="match status" value="1"/>
</dbReference>
<keyword evidence="6" id="KW-1185">Reference proteome</keyword>
<dbReference type="KEGG" id="hyl:LPB072_02450"/>
<comment type="similarity">
    <text evidence="1">Belongs to the metallo-beta-lactamase superfamily. Class-B beta-lactamase family.</text>
</comment>
<sequence>MTQTLLKTLIISGAALFSSWGHAADINFEPVAPGVFACIGDTGQRSDQNEGLNNNIGLVVTTDGALLIDSGASFQGARQIAAAARKVTSQPIKWVINTGGQDHRWLGNGYFIDQGAVVMAHEDAKADMQARGGLQLAALKPLLKEKLDGTQPTLPTQWFKRPDESLNLGGTKVEIKYRGGAHTPGDIVVWLPEQGVLFSGDVVYLDRLLGIFPFSHTGRWMDSLQAIRALKPARIVPGHGRVGDLSKMEADTERYLQALRTHMKIAVRDMANISEAVQSFDAKPFMHLLNAADLHPGNASRTYLELERE</sequence>
<evidence type="ECO:0000256" key="2">
    <source>
        <dbReference type="SAM" id="SignalP"/>
    </source>
</evidence>
<keyword evidence="2" id="KW-0732">Signal</keyword>
<dbReference type="CDD" id="cd16282">
    <property type="entry name" value="metallo-hydrolase-like_MBL-fold"/>
    <property type="match status" value="1"/>
</dbReference>
<dbReference type="Pfam" id="PF00753">
    <property type="entry name" value="Lactamase_B"/>
    <property type="match status" value="1"/>
</dbReference>
<dbReference type="EMBL" id="LVWD01000002">
    <property type="protein sequence ID" value="OAD43843.1"/>
    <property type="molecule type" value="Genomic_DNA"/>
</dbReference>
<feature type="domain" description="Metallo-beta-lactamase" evidence="3">
    <location>
        <begin position="53"/>
        <end position="239"/>
    </location>
</feature>
<reference evidence="5 6" key="1">
    <citation type="submission" date="2016-02" db="EMBL/GenBank/DDBJ databases">
        <title>Draft genome sequence of Hydrogenophaga sp. LPB0072.</title>
        <authorList>
            <person name="Shin S.-K."/>
            <person name="Yi H."/>
        </authorList>
    </citation>
    <scope>NUCLEOTIDE SEQUENCE [LARGE SCALE GENOMIC DNA]</scope>
    <source>
        <strain evidence="5 6">LPB0072</strain>
    </source>
</reference>
<dbReference type="OrthoDB" id="1273797at2"/>
<evidence type="ECO:0000313" key="4">
    <source>
        <dbReference type="EMBL" id="AOW11895.1"/>
    </source>
</evidence>
<feature type="signal peptide" evidence="2">
    <location>
        <begin position="1"/>
        <end position="23"/>
    </location>
</feature>
<accession>A0A162T6I3</accession>
<dbReference type="STRING" id="1763535.LPB072_02450"/>
<dbReference type="InterPro" id="IPR001279">
    <property type="entry name" value="Metallo-B-lactamas"/>
</dbReference>
<evidence type="ECO:0000313" key="6">
    <source>
        <dbReference type="Proteomes" id="UP000185657"/>
    </source>
</evidence>
<proteinExistence type="inferred from homology"/>
<protein>
    <submittedName>
        <fullName evidence="4">MBL fold metallo-hydrolase</fullName>
    </submittedName>
    <submittedName>
        <fullName evidence="5">Zn-dependent hydrolase</fullName>
    </submittedName>
</protein>
<gene>
    <name evidence="4" type="ORF">LPB072_02450</name>
    <name evidence="5" type="ORF">LPB72_02175</name>
</gene>
<dbReference type="PANTHER" id="PTHR42951:SF4">
    <property type="entry name" value="ACYL-COENZYME A THIOESTERASE MBLAC2"/>
    <property type="match status" value="1"/>
</dbReference>
<organism evidence="4 7">
    <name type="scientific">Hydrogenophaga crassostreae</name>
    <dbReference type="NCBI Taxonomy" id="1763535"/>
    <lineage>
        <taxon>Bacteria</taxon>
        <taxon>Pseudomonadati</taxon>
        <taxon>Pseudomonadota</taxon>
        <taxon>Betaproteobacteria</taxon>
        <taxon>Burkholderiales</taxon>
        <taxon>Comamonadaceae</taxon>
        <taxon>Hydrogenophaga</taxon>
    </lineage>
</organism>
<dbReference type="Proteomes" id="UP000185680">
    <property type="component" value="Chromosome"/>
</dbReference>
<evidence type="ECO:0000256" key="1">
    <source>
        <dbReference type="ARBA" id="ARBA00005250"/>
    </source>
</evidence>
<dbReference type="SMART" id="SM00849">
    <property type="entry name" value="Lactamase_B"/>
    <property type="match status" value="1"/>
</dbReference>
<evidence type="ECO:0000313" key="7">
    <source>
        <dbReference type="Proteomes" id="UP000185680"/>
    </source>
</evidence>
<dbReference type="GO" id="GO:0017001">
    <property type="term" value="P:antibiotic catabolic process"/>
    <property type="evidence" value="ECO:0007669"/>
    <property type="project" value="UniProtKB-ARBA"/>
</dbReference>
<dbReference type="SUPFAM" id="SSF56281">
    <property type="entry name" value="Metallo-hydrolase/oxidoreductase"/>
    <property type="match status" value="1"/>
</dbReference>
<dbReference type="RefSeq" id="WP_066085069.1">
    <property type="nucleotide sequence ID" value="NZ_CP017476.1"/>
</dbReference>
<dbReference type="Proteomes" id="UP000185657">
    <property type="component" value="Unassembled WGS sequence"/>
</dbReference>
<evidence type="ECO:0000259" key="3">
    <source>
        <dbReference type="SMART" id="SM00849"/>
    </source>
</evidence>
<evidence type="ECO:0000313" key="5">
    <source>
        <dbReference type="EMBL" id="OAD43843.1"/>
    </source>
</evidence>
<name>A0A162T6I3_9BURK</name>
<dbReference type="EMBL" id="CP017476">
    <property type="protein sequence ID" value="AOW11895.1"/>
    <property type="molecule type" value="Genomic_DNA"/>
</dbReference>
<dbReference type="InterPro" id="IPR050855">
    <property type="entry name" value="NDM-1-like"/>
</dbReference>
<dbReference type="PANTHER" id="PTHR42951">
    <property type="entry name" value="METALLO-BETA-LACTAMASE DOMAIN-CONTAINING"/>
    <property type="match status" value="1"/>
</dbReference>
<keyword evidence="4" id="KW-0378">Hydrolase</keyword>
<feature type="chain" id="PRO_5044549387" evidence="2">
    <location>
        <begin position="24"/>
        <end position="309"/>
    </location>
</feature>
<dbReference type="AlphaFoldDB" id="A0A162T6I3"/>